<gene>
    <name evidence="2" type="ORF">GT409_14245</name>
</gene>
<protein>
    <recommendedName>
        <fullName evidence="1">Polysaccharide pyruvyl transferase domain-containing protein</fullName>
    </recommendedName>
</protein>
<dbReference type="Proteomes" id="UP000464954">
    <property type="component" value="Chromosome"/>
</dbReference>
<sequence>MKVPKILLGGVPFGRNNVGDEAILECIVQIVRSICPEADITVSTDDGDATSKKLNVKTVQLFGFSPPFSRKLLKKTLKENDLFIWSGATGLSDYPESTTAMLEIAQAAGTKTVLFGVGMNERLNPALFTLFPGPRRTAYQTIKCCTMGLIDLVQRTQAAKEMRARERIRETLNRADLVALRDPESLTALSRCGYIPGVFVGADSALTLEPADLDRVELPEKTRQLLHSDIPKIGICISAQREIQNADKLIHCFDQWVENNTRRIIFVPMNPLTDSALMETLRKQMKYPDRAVLIDGRREPSEILAIASQMDVIASSRLHLLILASIVHVPIIGISRGSKVDNFLKPFGLQSVGSVEECDFDRLDSEVQRLLDERAAFEMTSKTVRKELLERLNGATEQLRQVISQL</sequence>
<dbReference type="PANTHER" id="PTHR36836:SF1">
    <property type="entry name" value="COLANIC ACID BIOSYNTHESIS PROTEIN WCAK"/>
    <property type="match status" value="1"/>
</dbReference>
<reference evidence="2 3" key="1">
    <citation type="submission" date="2020-01" db="EMBL/GenBank/DDBJ databases">
        <title>Ponticoccus aerotolerans gen. nov., sp. nov., an anaerobic bacterium and proposal of Ponticoccusceae fam. nov., Ponticoccusles ord. nov. and Ponticoccuse classis nov. in the phylum Kiritimatiellaeota.</title>
        <authorList>
            <person name="Zhou L.Y."/>
            <person name="Du Z.J."/>
        </authorList>
    </citation>
    <scope>NUCLEOTIDE SEQUENCE [LARGE SCALE GENOMIC DNA]</scope>
    <source>
        <strain evidence="2 3">S-5007</strain>
    </source>
</reference>
<dbReference type="InterPro" id="IPR007345">
    <property type="entry name" value="Polysacch_pyruvyl_Trfase"/>
</dbReference>
<proteinExistence type="predicted"/>
<evidence type="ECO:0000313" key="3">
    <source>
        <dbReference type="Proteomes" id="UP000464954"/>
    </source>
</evidence>
<evidence type="ECO:0000313" key="2">
    <source>
        <dbReference type="EMBL" id="QHI70550.1"/>
    </source>
</evidence>
<feature type="domain" description="Polysaccharide pyruvyl transferase" evidence="1">
    <location>
        <begin position="17"/>
        <end position="336"/>
    </location>
</feature>
<dbReference type="KEGG" id="taer:GT409_14245"/>
<evidence type="ECO:0000259" key="1">
    <source>
        <dbReference type="Pfam" id="PF04230"/>
    </source>
</evidence>
<accession>A0A6P1M7J0</accession>
<dbReference type="EMBL" id="CP047593">
    <property type="protein sequence ID" value="QHI70550.1"/>
    <property type="molecule type" value="Genomic_DNA"/>
</dbReference>
<organism evidence="2 3">
    <name type="scientific">Tichowtungia aerotolerans</name>
    <dbReference type="NCBI Taxonomy" id="2697043"/>
    <lineage>
        <taxon>Bacteria</taxon>
        <taxon>Pseudomonadati</taxon>
        <taxon>Kiritimatiellota</taxon>
        <taxon>Tichowtungiia</taxon>
        <taxon>Tichowtungiales</taxon>
        <taxon>Tichowtungiaceae</taxon>
        <taxon>Tichowtungia</taxon>
    </lineage>
</organism>
<keyword evidence="3" id="KW-1185">Reference proteome</keyword>
<name>A0A6P1M7J0_9BACT</name>
<dbReference type="PANTHER" id="PTHR36836">
    <property type="entry name" value="COLANIC ACID BIOSYNTHESIS PROTEIN WCAK"/>
    <property type="match status" value="1"/>
</dbReference>
<dbReference type="Pfam" id="PF04230">
    <property type="entry name" value="PS_pyruv_trans"/>
    <property type="match status" value="1"/>
</dbReference>
<dbReference type="AlphaFoldDB" id="A0A6P1M7J0"/>
<dbReference type="RefSeq" id="WP_160629724.1">
    <property type="nucleotide sequence ID" value="NZ_CP047593.1"/>
</dbReference>